<gene>
    <name evidence="2" type="ORF">PY32053_01479</name>
</gene>
<feature type="region of interest" description="Disordered" evidence="1">
    <location>
        <begin position="1"/>
        <end position="32"/>
    </location>
</feature>
<name>A0A386ULC2_9RHOB</name>
<dbReference type="EMBL" id="CP031078">
    <property type="protein sequence ID" value="AYF01109.1"/>
    <property type="molecule type" value="Genomic_DNA"/>
</dbReference>
<evidence type="ECO:0000313" key="3">
    <source>
        <dbReference type="Proteomes" id="UP000272010"/>
    </source>
</evidence>
<organism evidence="2 3">
    <name type="scientific">Paracoccus yeei</name>
    <dbReference type="NCBI Taxonomy" id="147645"/>
    <lineage>
        <taxon>Bacteria</taxon>
        <taxon>Pseudomonadati</taxon>
        <taxon>Pseudomonadota</taxon>
        <taxon>Alphaproteobacteria</taxon>
        <taxon>Rhodobacterales</taxon>
        <taxon>Paracoccaceae</taxon>
        <taxon>Paracoccus</taxon>
    </lineage>
</organism>
<dbReference type="AlphaFoldDB" id="A0A386ULC2"/>
<evidence type="ECO:0000313" key="2">
    <source>
        <dbReference type="EMBL" id="AYF01109.1"/>
    </source>
</evidence>
<evidence type="ECO:0000256" key="1">
    <source>
        <dbReference type="SAM" id="MobiDB-lite"/>
    </source>
</evidence>
<proteinExistence type="predicted"/>
<protein>
    <submittedName>
        <fullName evidence="2">Uncharacterized protein</fullName>
    </submittedName>
</protein>
<sequence length="46" mass="5045">MPRGWGSQRRARASIRSGSGRRVMNHAETGSRAPKVIQIKAITKSP</sequence>
<reference evidence="3" key="1">
    <citation type="submission" date="2018-07" db="EMBL/GenBank/DDBJ databases">
        <title>Genome Structure of the Opportunistic Pathogen Paracoccus yeei (Alphaproteobacteria) and Identification of Putative Virulence Factors.</title>
        <authorList>
            <person name="Lasek R."/>
            <person name="Szuplewska M."/>
            <person name="Mitura M."/>
            <person name="Decewicz P."/>
            <person name="Chmielowska C."/>
            <person name="Pawlot A."/>
            <person name="Sentkowska D."/>
            <person name="Czarnecki J."/>
            <person name="Bartosik D."/>
        </authorList>
    </citation>
    <scope>NUCLEOTIDE SEQUENCE [LARGE SCALE GENOMIC DNA]</scope>
    <source>
        <strain evidence="3">CCUG 32053</strain>
    </source>
</reference>
<dbReference type="Proteomes" id="UP000272010">
    <property type="component" value="Chromosome"/>
</dbReference>
<accession>A0A386ULC2</accession>